<dbReference type="InterPro" id="IPR011438">
    <property type="entry name" value="DUF1541"/>
</dbReference>
<accession>A0AB39W790</accession>
<proteinExistence type="predicted"/>
<sequence>MAKETSKQKLANLIQSYQQVVKCAQSLYDDTDFKDWAVNLSLKAQDDIKEVKKKLKDKFSIDYDTDTAKSKVIKEGSSVEVLVDHMDGMKGSTAIIKSYSLPANLSDITMKDGMKMNNHKWLTNDEVKLK</sequence>
<dbReference type="EMBL" id="CP165626">
    <property type="protein sequence ID" value="XDU97780.1"/>
    <property type="molecule type" value="Genomic_DNA"/>
</dbReference>
<dbReference type="Pfam" id="PF07563">
    <property type="entry name" value="DUF1541"/>
    <property type="match status" value="1"/>
</dbReference>
<name>A0AB39W790_9FLAO</name>
<organism evidence="2">
    <name type="scientific">Flavobacterium sp. WC2416</name>
    <dbReference type="NCBI Taxonomy" id="3234141"/>
    <lineage>
        <taxon>Bacteria</taxon>
        <taxon>Pseudomonadati</taxon>
        <taxon>Bacteroidota</taxon>
        <taxon>Flavobacteriia</taxon>
        <taxon>Flavobacteriales</taxon>
        <taxon>Flavobacteriaceae</taxon>
        <taxon>Flavobacterium</taxon>
    </lineage>
</organism>
<dbReference type="Gene3D" id="2.30.30.1130">
    <property type="match status" value="1"/>
</dbReference>
<reference evidence="2" key="1">
    <citation type="submission" date="2024-07" db="EMBL/GenBank/DDBJ databases">
        <authorList>
            <person name="Biller S.J."/>
        </authorList>
    </citation>
    <scope>NUCLEOTIDE SEQUENCE</scope>
    <source>
        <strain evidence="2">WC2416</strain>
    </source>
</reference>
<dbReference type="AlphaFoldDB" id="A0AB39W790"/>
<protein>
    <submittedName>
        <fullName evidence="2">DUF1541 domain-containing protein</fullName>
    </submittedName>
</protein>
<dbReference type="RefSeq" id="WP_369769357.1">
    <property type="nucleotide sequence ID" value="NZ_CP165626.1"/>
</dbReference>
<feature type="domain" description="DUF1541" evidence="1">
    <location>
        <begin position="76"/>
        <end position="123"/>
    </location>
</feature>
<evidence type="ECO:0000259" key="1">
    <source>
        <dbReference type="Pfam" id="PF07563"/>
    </source>
</evidence>
<evidence type="ECO:0000313" key="2">
    <source>
        <dbReference type="EMBL" id="XDU97780.1"/>
    </source>
</evidence>
<gene>
    <name evidence="2" type="ORF">AB3G39_11425</name>
</gene>